<dbReference type="PANTHER" id="PTHR36456">
    <property type="entry name" value="UPF0232 PROTEIN SCO3875"/>
    <property type="match status" value="1"/>
</dbReference>
<sequence>MAEASRGAGEPQRAEGAARWDWSVDQQVDALAERTLVRAQRLAWESGQGRAPSRRGAEQDAGAPAPWDQRRERARALGEDEEDPHDRGPGLPRGRDRPGPTRFDPRTGQRELGRMVEDRGWGGKLAAASVVARWEEIVGPQIAEHCTVESFEAGRITLRASSSSWAQQLRLIQPSLEATVAQAMRGAPGAPRVAGAAGSRPIEMRILGPAGPSWKRRGVGLRGARGPRDTYG</sequence>
<evidence type="ECO:0000313" key="2">
    <source>
        <dbReference type="EMBL" id="BDA64291.1"/>
    </source>
</evidence>
<organism evidence="2 3">
    <name type="scientific">Actinomyces capricornis</name>
    <dbReference type="NCBI Taxonomy" id="2755559"/>
    <lineage>
        <taxon>Bacteria</taxon>
        <taxon>Bacillati</taxon>
        <taxon>Actinomycetota</taxon>
        <taxon>Actinomycetes</taxon>
        <taxon>Actinomycetales</taxon>
        <taxon>Actinomycetaceae</taxon>
        <taxon>Actinomyces</taxon>
    </lineage>
</organism>
<dbReference type="PANTHER" id="PTHR36456:SF1">
    <property type="entry name" value="UPF0232 PROTEIN SCO3875"/>
    <property type="match status" value="1"/>
</dbReference>
<feature type="region of interest" description="Disordered" evidence="1">
    <location>
        <begin position="41"/>
        <end position="115"/>
    </location>
</feature>
<evidence type="ECO:0000256" key="1">
    <source>
        <dbReference type="SAM" id="MobiDB-lite"/>
    </source>
</evidence>
<feature type="compositionally biased region" description="Basic and acidic residues" evidence="1">
    <location>
        <begin position="68"/>
        <end position="115"/>
    </location>
</feature>
<name>A0ABN6K3Y0_9ACTO</name>
<reference evidence="2 3" key="1">
    <citation type="submission" date="2021-08" db="EMBL/GenBank/DDBJ databases">
        <title>Whole genome sequence of novel Actinomyces species strain MAS-1.</title>
        <authorList>
            <person name="Saito M."/>
            <person name="Kuwahara N."/>
            <person name="Takizawa T."/>
            <person name="Gotouda H."/>
            <person name="Ochiai T."/>
        </authorList>
    </citation>
    <scope>NUCLEOTIDE SEQUENCE [LARGE SCALE GENOMIC DNA]</scope>
    <source>
        <strain evidence="2 3">MAS-1</strain>
    </source>
</reference>
<proteinExistence type="predicted"/>
<dbReference type="EMBL" id="AP025017">
    <property type="protein sequence ID" value="BDA64291.1"/>
    <property type="molecule type" value="Genomic_DNA"/>
</dbReference>
<accession>A0ABN6K3Y0</accession>
<dbReference type="Proteomes" id="UP000824496">
    <property type="component" value="Chromosome"/>
</dbReference>
<feature type="region of interest" description="Disordered" evidence="1">
    <location>
        <begin position="1"/>
        <end position="22"/>
    </location>
</feature>
<dbReference type="RefSeq" id="WP_223912178.1">
    <property type="nucleotide sequence ID" value="NZ_AP025017.1"/>
</dbReference>
<protein>
    <submittedName>
        <fullName evidence="2">UPF0232 protein</fullName>
    </submittedName>
</protein>
<dbReference type="Pfam" id="PF05258">
    <property type="entry name" value="DciA"/>
    <property type="match status" value="1"/>
</dbReference>
<keyword evidence="3" id="KW-1185">Reference proteome</keyword>
<dbReference type="InterPro" id="IPR007922">
    <property type="entry name" value="DciA-like"/>
</dbReference>
<evidence type="ECO:0000313" key="3">
    <source>
        <dbReference type="Proteomes" id="UP000824496"/>
    </source>
</evidence>
<gene>
    <name evidence="2" type="ORF">MANAM107_11250</name>
</gene>